<evidence type="ECO:0000259" key="12">
    <source>
        <dbReference type="Pfam" id="PF01931"/>
    </source>
</evidence>
<evidence type="ECO:0000256" key="11">
    <source>
        <dbReference type="ARBA" id="ARBA00048781"/>
    </source>
</evidence>
<gene>
    <name evidence="13" type="ORF">A2609_01125</name>
</gene>
<dbReference type="PANTHER" id="PTHR34699:SF2">
    <property type="entry name" value="NON-CANONICAL PURINE NTP PHOSPHATASE_PRRC1 DOMAIN-CONTAINING PROTEIN"/>
    <property type="match status" value="1"/>
</dbReference>
<dbReference type="GO" id="GO:0103023">
    <property type="term" value="F:ITPase activity"/>
    <property type="evidence" value="ECO:0007669"/>
    <property type="project" value="UniProtKB-EC"/>
</dbReference>
<dbReference type="GO" id="GO:0006772">
    <property type="term" value="P:thiamine metabolic process"/>
    <property type="evidence" value="ECO:0007669"/>
    <property type="project" value="TreeGrafter"/>
</dbReference>
<sequence>MEKLTIALGTTSEQKIKYLEKVLRELKIEAQLIPTKVTSGVSDQPKTTKETEQGSINRAKGAFGKIPEADFAIGIEVGYHKNNKDEYEMFCWVTIIDKNGYQLSSQSHKFLLPKYHQGLLNNDLYLGDNLDGYMSGEESTNHVKKQIDDIVRYRKPFIENALRSALIRYVQKEDFDANLPL</sequence>
<keyword evidence="6" id="KW-0460">Magnesium</keyword>
<keyword evidence="3" id="KW-0479">Metal-binding</keyword>
<evidence type="ECO:0000256" key="5">
    <source>
        <dbReference type="ARBA" id="ARBA00022801"/>
    </source>
</evidence>
<evidence type="ECO:0000313" key="13">
    <source>
        <dbReference type="EMBL" id="OGG93833.1"/>
    </source>
</evidence>
<dbReference type="AlphaFoldDB" id="A0A1F6G6T9"/>
<comment type="cofactor">
    <cofactor evidence="2">
        <name>Mg(2+)</name>
        <dbReference type="ChEBI" id="CHEBI:18420"/>
    </cofactor>
</comment>
<evidence type="ECO:0000256" key="4">
    <source>
        <dbReference type="ARBA" id="ARBA00022741"/>
    </source>
</evidence>
<comment type="cofactor">
    <cofactor evidence="1">
        <name>Mn(2+)</name>
        <dbReference type="ChEBI" id="CHEBI:29035"/>
    </cofactor>
</comment>
<comment type="catalytic activity">
    <reaction evidence="11">
        <text>XTP + H2O = XDP + phosphate + H(+)</text>
        <dbReference type="Rhea" id="RHEA:28406"/>
        <dbReference type="ChEBI" id="CHEBI:15377"/>
        <dbReference type="ChEBI" id="CHEBI:15378"/>
        <dbReference type="ChEBI" id="CHEBI:43474"/>
        <dbReference type="ChEBI" id="CHEBI:59884"/>
        <dbReference type="ChEBI" id="CHEBI:61314"/>
        <dbReference type="EC" id="3.6.1.73"/>
    </reaction>
</comment>
<evidence type="ECO:0000256" key="10">
    <source>
        <dbReference type="ARBA" id="ARBA00048174"/>
    </source>
</evidence>
<comment type="caution">
    <text evidence="13">The sequence shown here is derived from an EMBL/GenBank/DDBJ whole genome shotgun (WGS) entry which is preliminary data.</text>
</comment>
<proteinExistence type="predicted"/>
<dbReference type="Gene3D" id="3.90.950.10">
    <property type="match status" value="1"/>
</dbReference>
<feature type="domain" description="Non-canonical purine NTP phosphatase/PRRC1" evidence="12">
    <location>
        <begin position="9"/>
        <end position="141"/>
    </location>
</feature>
<dbReference type="EC" id="3.6.1.73" evidence="9"/>
<dbReference type="EMBL" id="MFMU01000004">
    <property type="protein sequence ID" value="OGG93833.1"/>
    <property type="molecule type" value="Genomic_DNA"/>
</dbReference>
<organism evidence="13 14">
    <name type="scientific">Candidatus Kaiserbacteria bacterium RIFOXYD1_FULL_47_14</name>
    <dbReference type="NCBI Taxonomy" id="1798533"/>
    <lineage>
        <taxon>Bacteria</taxon>
        <taxon>Candidatus Kaiseribacteriota</taxon>
    </lineage>
</organism>
<dbReference type="Proteomes" id="UP000176867">
    <property type="component" value="Unassembled WGS sequence"/>
</dbReference>
<keyword evidence="8" id="KW-0464">Manganese</keyword>
<evidence type="ECO:0000256" key="2">
    <source>
        <dbReference type="ARBA" id="ARBA00001946"/>
    </source>
</evidence>
<dbReference type="SUPFAM" id="SSF52972">
    <property type="entry name" value="ITPase-like"/>
    <property type="match status" value="1"/>
</dbReference>
<dbReference type="InterPro" id="IPR050299">
    <property type="entry name" value="YjjX_NTPase"/>
</dbReference>
<evidence type="ECO:0000256" key="7">
    <source>
        <dbReference type="ARBA" id="ARBA00023080"/>
    </source>
</evidence>
<evidence type="ECO:0000256" key="3">
    <source>
        <dbReference type="ARBA" id="ARBA00022723"/>
    </source>
</evidence>
<dbReference type="GO" id="GO:0000166">
    <property type="term" value="F:nucleotide binding"/>
    <property type="evidence" value="ECO:0007669"/>
    <property type="project" value="UniProtKB-KW"/>
</dbReference>
<dbReference type="PANTHER" id="PTHR34699">
    <property type="match status" value="1"/>
</dbReference>
<evidence type="ECO:0000313" key="14">
    <source>
        <dbReference type="Proteomes" id="UP000176867"/>
    </source>
</evidence>
<keyword evidence="7" id="KW-0546">Nucleotide metabolism</keyword>
<dbReference type="GO" id="GO:0009117">
    <property type="term" value="P:nucleotide metabolic process"/>
    <property type="evidence" value="ECO:0007669"/>
    <property type="project" value="UniProtKB-KW"/>
</dbReference>
<keyword evidence="5" id="KW-0378">Hydrolase</keyword>
<evidence type="ECO:0000256" key="8">
    <source>
        <dbReference type="ARBA" id="ARBA00023211"/>
    </source>
</evidence>
<dbReference type="GO" id="GO:0046872">
    <property type="term" value="F:metal ion binding"/>
    <property type="evidence" value="ECO:0007669"/>
    <property type="project" value="UniProtKB-KW"/>
</dbReference>
<reference evidence="13 14" key="1">
    <citation type="journal article" date="2016" name="Nat. Commun.">
        <title>Thousands of microbial genomes shed light on interconnected biogeochemical processes in an aquifer system.</title>
        <authorList>
            <person name="Anantharaman K."/>
            <person name="Brown C.T."/>
            <person name="Hug L.A."/>
            <person name="Sharon I."/>
            <person name="Castelle C.J."/>
            <person name="Probst A.J."/>
            <person name="Thomas B.C."/>
            <person name="Singh A."/>
            <person name="Wilkins M.J."/>
            <person name="Karaoz U."/>
            <person name="Brodie E.L."/>
            <person name="Williams K.H."/>
            <person name="Hubbard S.S."/>
            <person name="Banfield J.F."/>
        </authorList>
    </citation>
    <scope>NUCLEOTIDE SEQUENCE [LARGE SCALE GENOMIC DNA]</scope>
</reference>
<evidence type="ECO:0000256" key="6">
    <source>
        <dbReference type="ARBA" id="ARBA00022842"/>
    </source>
</evidence>
<evidence type="ECO:0000256" key="9">
    <source>
        <dbReference type="ARBA" id="ARBA00038901"/>
    </source>
</evidence>
<dbReference type="InterPro" id="IPR029001">
    <property type="entry name" value="ITPase-like_fam"/>
</dbReference>
<evidence type="ECO:0000256" key="1">
    <source>
        <dbReference type="ARBA" id="ARBA00001936"/>
    </source>
</evidence>
<dbReference type="Pfam" id="PF01931">
    <property type="entry name" value="NTPase_I-T"/>
    <property type="match status" value="1"/>
</dbReference>
<accession>A0A1F6G6T9</accession>
<comment type="catalytic activity">
    <reaction evidence="10">
        <text>ITP + H2O = IDP + phosphate + H(+)</text>
        <dbReference type="Rhea" id="RHEA:28330"/>
        <dbReference type="ChEBI" id="CHEBI:15377"/>
        <dbReference type="ChEBI" id="CHEBI:15378"/>
        <dbReference type="ChEBI" id="CHEBI:43474"/>
        <dbReference type="ChEBI" id="CHEBI:58280"/>
        <dbReference type="ChEBI" id="CHEBI:61402"/>
        <dbReference type="EC" id="3.6.1.73"/>
    </reaction>
</comment>
<dbReference type="InterPro" id="IPR026533">
    <property type="entry name" value="NTPase/PRRC1"/>
</dbReference>
<name>A0A1F6G6T9_9BACT</name>
<keyword evidence="4" id="KW-0547">Nucleotide-binding</keyword>
<protein>
    <recommendedName>
        <fullName evidence="9">inosine/xanthosine triphosphatase</fullName>
        <ecNumber evidence="9">3.6.1.73</ecNumber>
    </recommendedName>
</protein>